<name>A0ABS8VJK1_DATST</name>
<dbReference type="EMBL" id="JACEIK010004678">
    <property type="protein sequence ID" value="MCD9646125.1"/>
    <property type="molecule type" value="Genomic_DNA"/>
</dbReference>
<dbReference type="Proteomes" id="UP000823775">
    <property type="component" value="Unassembled WGS sequence"/>
</dbReference>
<accession>A0ABS8VJK1</accession>
<comment type="caution">
    <text evidence="2">The sequence shown here is derived from an EMBL/GenBank/DDBJ whole genome shotgun (WGS) entry which is preliminary data.</text>
</comment>
<sequence>MGMPTDPFPVSLVASNEHTDEILAKECNSSHNLNYRGAIQTPKLQPTGANQQGNSQVKARYATHNGVSSIIFKTRDYFGVMAKEYKLTIVGKFLRARPQIEKIHFKFVEKISLKEGKLDQEGQNQQYKENANEQSTDDSTLQPQIYEKGGIQRSIEEDKSSNQEINFGQQSEEDMGQNNRNMDELNNLVERDDE</sequence>
<proteinExistence type="predicted"/>
<protein>
    <submittedName>
        <fullName evidence="2">Uncharacterized protein</fullName>
    </submittedName>
</protein>
<keyword evidence="3" id="KW-1185">Reference proteome</keyword>
<evidence type="ECO:0000313" key="3">
    <source>
        <dbReference type="Proteomes" id="UP000823775"/>
    </source>
</evidence>
<reference evidence="2 3" key="1">
    <citation type="journal article" date="2021" name="BMC Genomics">
        <title>Datura genome reveals duplications of psychoactive alkaloid biosynthetic genes and high mutation rate following tissue culture.</title>
        <authorList>
            <person name="Rajewski A."/>
            <person name="Carter-House D."/>
            <person name="Stajich J."/>
            <person name="Litt A."/>
        </authorList>
    </citation>
    <scope>NUCLEOTIDE SEQUENCE [LARGE SCALE GENOMIC DNA]</scope>
    <source>
        <strain evidence="2">AR-01</strain>
    </source>
</reference>
<evidence type="ECO:0000313" key="2">
    <source>
        <dbReference type="EMBL" id="MCD9646125.1"/>
    </source>
</evidence>
<feature type="region of interest" description="Disordered" evidence="1">
    <location>
        <begin position="120"/>
        <end position="194"/>
    </location>
</feature>
<organism evidence="2 3">
    <name type="scientific">Datura stramonium</name>
    <name type="common">Jimsonweed</name>
    <name type="synonym">Common thornapple</name>
    <dbReference type="NCBI Taxonomy" id="4076"/>
    <lineage>
        <taxon>Eukaryota</taxon>
        <taxon>Viridiplantae</taxon>
        <taxon>Streptophyta</taxon>
        <taxon>Embryophyta</taxon>
        <taxon>Tracheophyta</taxon>
        <taxon>Spermatophyta</taxon>
        <taxon>Magnoliopsida</taxon>
        <taxon>eudicotyledons</taxon>
        <taxon>Gunneridae</taxon>
        <taxon>Pentapetalae</taxon>
        <taxon>asterids</taxon>
        <taxon>lamiids</taxon>
        <taxon>Solanales</taxon>
        <taxon>Solanaceae</taxon>
        <taxon>Solanoideae</taxon>
        <taxon>Datureae</taxon>
        <taxon>Datura</taxon>
    </lineage>
</organism>
<evidence type="ECO:0000256" key="1">
    <source>
        <dbReference type="SAM" id="MobiDB-lite"/>
    </source>
</evidence>
<gene>
    <name evidence="2" type="ORF">HAX54_035677</name>
</gene>
<feature type="compositionally biased region" description="Polar residues" evidence="1">
    <location>
        <begin position="162"/>
        <end position="180"/>
    </location>
</feature>
<feature type="compositionally biased region" description="Polar residues" evidence="1">
    <location>
        <begin position="121"/>
        <end position="143"/>
    </location>
</feature>